<dbReference type="InterPro" id="IPR027417">
    <property type="entry name" value="P-loop_NTPase"/>
</dbReference>
<gene>
    <name evidence="1" type="primary">RFC4_0</name>
    <name evidence="1" type="ORF">CM83_103052</name>
</gene>
<reference evidence="1" key="1">
    <citation type="journal article" date="2014" name="PLoS ONE">
        <title>Transcriptome-Based Identification of ABC Transporters in the Western Tarnished Plant Bug Lygus hesperus.</title>
        <authorList>
            <person name="Hull J.J."/>
            <person name="Chaney K."/>
            <person name="Geib S.M."/>
            <person name="Fabrick J.A."/>
            <person name="Brent C.S."/>
            <person name="Walsh D."/>
            <person name="Lavine L.C."/>
        </authorList>
    </citation>
    <scope>NUCLEOTIDE SEQUENCE</scope>
</reference>
<proteinExistence type="predicted"/>
<name>A0A0A9XQ78_LYGHE</name>
<feature type="non-terminal residue" evidence="1">
    <location>
        <position position="1"/>
    </location>
</feature>
<accession>A0A0A9XQ78</accession>
<reference evidence="1" key="2">
    <citation type="submission" date="2014-07" db="EMBL/GenBank/DDBJ databases">
        <authorList>
            <person name="Hull J."/>
        </authorList>
    </citation>
    <scope>NUCLEOTIDE SEQUENCE</scope>
</reference>
<organism evidence="1">
    <name type="scientific">Lygus hesperus</name>
    <name type="common">Western plant bug</name>
    <dbReference type="NCBI Taxonomy" id="30085"/>
    <lineage>
        <taxon>Eukaryota</taxon>
        <taxon>Metazoa</taxon>
        <taxon>Ecdysozoa</taxon>
        <taxon>Arthropoda</taxon>
        <taxon>Hexapoda</taxon>
        <taxon>Insecta</taxon>
        <taxon>Pterygota</taxon>
        <taxon>Neoptera</taxon>
        <taxon>Paraneoptera</taxon>
        <taxon>Hemiptera</taxon>
        <taxon>Heteroptera</taxon>
        <taxon>Panheteroptera</taxon>
        <taxon>Cimicomorpha</taxon>
        <taxon>Miridae</taxon>
        <taxon>Mirini</taxon>
        <taxon>Lygus</taxon>
    </lineage>
</organism>
<dbReference type="AlphaFoldDB" id="A0A0A9XQ78"/>
<sequence length="136" mass="15228">STGKTTCALLAAKKVTNSHLYIDCSIHTTVTTLHTLIQNRPGYGVVILDNADAVVQNTLYMRCILANVRANTYIVVTNCSTFTHLPALLPLEYVRIHFQNPSQRTLQRHFLQKLQHHSVWGVLQSPLLQCVDCDTA</sequence>
<protein>
    <submittedName>
        <fullName evidence="1">Replication factor C subunit 4</fullName>
    </submittedName>
</protein>
<evidence type="ECO:0000313" key="1">
    <source>
        <dbReference type="EMBL" id="JAG19245.1"/>
    </source>
</evidence>
<dbReference type="SUPFAM" id="SSF52540">
    <property type="entry name" value="P-loop containing nucleoside triphosphate hydrolases"/>
    <property type="match status" value="1"/>
</dbReference>
<feature type="non-terminal residue" evidence="1">
    <location>
        <position position="136"/>
    </location>
</feature>
<dbReference type="EMBL" id="GBHO01024359">
    <property type="protein sequence ID" value="JAG19245.1"/>
    <property type="molecule type" value="Transcribed_RNA"/>
</dbReference>